<proteinExistence type="predicted"/>
<evidence type="ECO:0000313" key="1">
    <source>
        <dbReference type="EMBL" id="CAH1963717.1"/>
    </source>
</evidence>
<reference evidence="1" key="1">
    <citation type="submission" date="2022-03" db="EMBL/GenBank/DDBJ databases">
        <authorList>
            <person name="Sayadi A."/>
        </authorList>
    </citation>
    <scope>NUCLEOTIDE SEQUENCE</scope>
</reference>
<organism evidence="1 2">
    <name type="scientific">Acanthoscelides obtectus</name>
    <name type="common">Bean weevil</name>
    <name type="synonym">Bruchus obtectus</name>
    <dbReference type="NCBI Taxonomy" id="200917"/>
    <lineage>
        <taxon>Eukaryota</taxon>
        <taxon>Metazoa</taxon>
        <taxon>Ecdysozoa</taxon>
        <taxon>Arthropoda</taxon>
        <taxon>Hexapoda</taxon>
        <taxon>Insecta</taxon>
        <taxon>Pterygota</taxon>
        <taxon>Neoptera</taxon>
        <taxon>Endopterygota</taxon>
        <taxon>Coleoptera</taxon>
        <taxon>Polyphaga</taxon>
        <taxon>Cucujiformia</taxon>
        <taxon>Chrysomeloidea</taxon>
        <taxon>Chrysomelidae</taxon>
        <taxon>Bruchinae</taxon>
        <taxon>Bruchini</taxon>
        <taxon>Acanthoscelides</taxon>
    </lineage>
</organism>
<evidence type="ECO:0000313" key="2">
    <source>
        <dbReference type="Proteomes" id="UP001152888"/>
    </source>
</evidence>
<dbReference type="EMBL" id="CAKOFQ010006709">
    <property type="protein sequence ID" value="CAH1963717.1"/>
    <property type="molecule type" value="Genomic_DNA"/>
</dbReference>
<dbReference type="AlphaFoldDB" id="A0A9P0K3T2"/>
<name>A0A9P0K3T2_ACAOB</name>
<keyword evidence="2" id="KW-1185">Reference proteome</keyword>
<sequence>MLTRTSKPCCTVYSNTEDNECIGYPLINMCISNTDSLPTFIYFQNDGRFLQRRRVRKAVLFIYRKKPLSYR</sequence>
<protein>
    <submittedName>
        <fullName evidence="1">Uncharacterized protein</fullName>
    </submittedName>
</protein>
<dbReference type="Proteomes" id="UP001152888">
    <property type="component" value="Unassembled WGS sequence"/>
</dbReference>
<gene>
    <name evidence="1" type="ORF">ACAOBT_LOCUS5357</name>
</gene>
<accession>A0A9P0K3T2</accession>
<comment type="caution">
    <text evidence="1">The sequence shown here is derived from an EMBL/GenBank/DDBJ whole genome shotgun (WGS) entry which is preliminary data.</text>
</comment>